<evidence type="ECO:0000313" key="2">
    <source>
        <dbReference type="Proteomes" id="UP000595814"/>
    </source>
</evidence>
<accession>A0AC61MQ40</accession>
<protein>
    <submittedName>
        <fullName evidence="1">Cell wall-binding repeat-containing protein</fullName>
    </submittedName>
</protein>
<dbReference type="EMBL" id="CP066744">
    <property type="protein sequence ID" value="QQK07732.1"/>
    <property type="molecule type" value="Genomic_DNA"/>
</dbReference>
<proteinExistence type="predicted"/>
<organism evidence="1 2">
    <name type="scientific">Miniphocaeibacter halophilus</name>
    <dbReference type="NCBI Taxonomy" id="2931922"/>
    <lineage>
        <taxon>Bacteria</taxon>
        <taxon>Bacillati</taxon>
        <taxon>Bacillota</taxon>
        <taxon>Tissierellia</taxon>
        <taxon>Tissierellales</taxon>
        <taxon>Peptoniphilaceae</taxon>
        <taxon>Miniphocaeibacter</taxon>
    </lineage>
</organism>
<keyword evidence="2" id="KW-1185">Reference proteome</keyword>
<sequence>MKKKVLSLMLALTFTFSSLLPATSLADNKKLNVKRIAGSGRYETAVEASKKTFERSKYAVVASGEKFADALVGGTLATQIEAPVLLVNKNSVPSVVTTEIKRLEVEKVYLLGGTSTVENSLKQLGVSVERLAGRNKAYTAQEIAKARAKHLGIDTNWTEFAAIDANNYADALSAAPFVSQLNYFIPLIPIEKGNTSSAHTVALGGTNSVTKSTTEKKRYAGSNREGTAVEIAKAYEEELNKEINTVVLVHGYDYPDALASAPVASMNNGVILLTNSKTLSKETKSFIDNNDNIKNVIIVGGENSVSKNIERELRGEVITPIENNFDKLDIKLQAFLITSIADERVFEFRNLDYMEFYFDIKGNNIYTYLTSGVGSGHPINKFTINIDTIIYKNSIVARIEETKVYDGKNKTVTKKELYDEYLKYKNDYDVAATKIKFSKEIDVDLIRIVEDSIK</sequence>
<reference evidence="1 2" key="1">
    <citation type="journal article" date="2022" name="Int. J. Syst. Evol. Microbiol.">
        <title>Miniphocaeibacter halophilus sp. nov., an ammonium-tolerant acetate-producing bacterium isolated from a biogas system.</title>
        <authorList>
            <person name="Schnurer A."/>
            <person name="Singh A."/>
            <person name="Bi S."/>
            <person name="Qiao W."/>
            <person name="Westerholm M."/>
        </authorList>
    </citation>
    <scope>NUCLEOTIDE SEQUENCE [LARGE SCALE GENOMIC DNA]</scope>
    <source>
        <strain evidence="1 2">AMB_01</strain>
    </source>
</reference>
<evidence type="ECO:0000313" key="1">
    <source>
        <dbReference type="EMBL" id="QQK07732.1"/>
    </source>
</evidence>
<dbReference type="Proteomes" id="UP000595814">
    <property type="component" value="Chromosome"/>
</dbReference>
<gene>
    <name evidence="1" type="ORF">JFY71_10675</name>
</gene>
<name>A0AC61MQ40_9FIRM</name>